<dbReference type="Proteomes" id="UP001159427">
    <property type="component" value="Unassembled WGS sequence"/>
</dbReference>
<evidence type="ECO:0000256" key="2">
    <source>
        <dbReference type="ARBA" id="ARBA00011902"/>
    </source>
</evidence>
<feature type="region of interest" description="Disordered" evidence="16">
    <location>
        <begin position="126"/>
        <end position="157"/>
    </location>
</feature>
<evidence type="ECO:0000256" key="3">
    <source>
        <dbReference type="ARBA" id="ARBA00022475"/>
    </source>
</evidence>
<evidence type="ECO:0000256" key="9">
    <source>
        <dbReference type="ARBA" id="ARBA00022840"/>
    </source>
</evidence>
<evidence type="ECO:0000313" key="18">
    <source>
        <dbReference type="EMBL" id="CAH3146861.1"/>
    </source>
</evidence>
<accession>A0ABN8PNJ3</accession>
<keyword evidence="8" id="KW-0418">Kinase</keyword>
<evidence type="ECO:0000256" key="11">
    <source>
        <dbReference type="ARBA" id="ARBA00023136"/>
    </source>
</evidence>
<evidence type="ECO:0000256" key="1">
    <source>
        <dbReference type="ARBA" id="ARBA00004251"/>
    </source>
</evidence>
<evidence type="ECO:0000313" key="19">
    <source>
        <dbReference type="Proteomes" id="UP001159427"/>
    </source>
</evidence>
<keyword evidence="14" id="KW-0675">Receptor</keyword>
<evidence type="ECO:0000256" key="13">
    <source>
        <dbReference type="ARBA" id="ARBA00023157"/>
    </source>
</evidence>
<reference evidence="18 19" key="1">
    <citation type="submission" date="2022-05" db="EMBL/GenBank/DDBJ databases">
        <authorList>
            <consortium name="Genoscope - CEA"/>
            <person name="William W."/>
        </authorList>
    </citation>
    <scope>NUCLEOTIDE SEQUENCE [LARGE SCALE GENOMIC DNA]</scope>
</reference>
<organism evidence="18 19">
    <name type="scientific">Porites evermanni</name>
    <dbReference type="NCBI Taxonomy" id="104178"/>
    <lineage>
        <taxon>Eukaryota</taxon>
        <taxon>Metazoa</taxon>
        <taxon>Cnidaria</taxon>
        <taxon>Anthozoa</taxon>
        <taxon>Hexacorallia</taxon>
        <taxon>Scleractinia</taxon>
        <taxon>Fungiina</taxon>
        <taxon>Poritidae</taxon>
        <taxon>Porites</taxon>
    </lineage>
</organism>
<evidence type="ECO:0000256" key="6">
    <source>
        <dbReference type="ARBA" id="ARBA00022729"/>
    </source>
</evidence>
<keyword evidence="12" id="KW-0829">Tyrosine-protein kinase</keyword>
<keyword evidence="3" id="KW-1003">Cell membrane</keyword>
<dbReference type="Pfam" id="PF12810">
    <property type="entry name" value="ALK_LTK_GRD"/>
    <property type="match status" value="1"/>
</dbReference>
<feature type="non-terminal residue" evidence="18">
    <location>
        <position position="1"/>
    </location>
</feature>
<protein>
    <recommendedName>
        <fullName evidence="2">receptor protein-tyrosine kinase</fullName>
        <ecNumber evidence="2">2.7.10.1</ecNumber>
    </recommendedName>
</protein>
<evidence type="ECO:0000256" key="15">
    <source>
        <dbReference type="ARBA" id="ARBA00023180"/>
    </source>
</evidence>
<keyword evidence="10" id="KW-1133">Transmembrane helix</keyword>
<evidence type="ECO:0000256" key="12">
    <source>
        <dbReference type="ARBA" id="ARBA00023137"/>
    </source>
</evidence>
<evidence type="ECO:0000256" key="4">
    <source>
        <dbReference type="ARBA" id="ARBA00022679"/>
    </source>
</evidence>
<keyword evidence="13" id="KW-1015">Disulfide bond</keyword>
<keyword evidence="19" id="KW-1185">Reference proteome</keyword>
<proteinExistence type="predicted"/>
<gene>
    <name evidence="18" type="ORF">PEVE_00044078</name>
</gene>
<dbReference type="EMBL" id="CALNXI010000919">
    <property type="protein sequence ID" value="CAH3146861.1"/>
    <property type="molecule type" value="Genomic_DNA"/>
</dbReference>
<name>A0ABN8PNJ3_9CNID</name>
<sequence length="264" mass="25828">LVWYNFTTLGATGKNGPVSAEGYKGTLLQEVQVTNGVQEWQAPVTGKYHVEACGASGGGGILPKKGGKGEKVSGAITLLKEQKLPILVGQNGSTQDGDHPGSGGGGTFVYHSPSKFNKIIVNGGRGGGGKKDGLPGNDSPDGSGSDETRGINGDGGKVCRDATYIPDSGAGAGYLNNGGCVESGMFCGTLHCSKGGISLGQGGEGATDCDGGFGGEGACDSFPGGGGGNSGGGVAPDKVAGGGGSYKADSTWKMIKGGCEDADG</sequence>
<keyword evidence="4" id="KW-0808">Transferase</keyword>
<evidence type="ECO:0000256" key="5">
    <source>
        <dbReference type="ARBA" id="ARBA00022692"/>
    </source>
</evidence>
<evidence type="ECO:0000256" key="8">
    <source>
        <dbReference type="ARBA" id="ARBA00022777"/>
    </source>
</evidence>
<evidence type="ECO:0000256" key="14">
    <source>
        <dbReference type="ARBA" id="ARBA00023170"/>
    </source>
</evidence>
<evidence type="ECO:0000256" key="7">
    <source>
        <dbReference type="ARBA" id="ARBA00022741"/>
    </source>
</evidence>
<keyword evidence="7" id="KW-0547">Nucleotide-binding</keyword>
<keyword evidence="11" id="KW-0472">Membrane</keyword>
<keyword evidence="9" id="KW-0067">ATP-binding</keyword>
<comment type="subcellular location">
    <subcellularLocation>
        <location evidence="1">Cell membrane</location>
        <topology evidence="1">Single-pass type I membrane protein</topology>
    </subcellularLocation>
</comment>
<dbReference type="InterPro" id="IPR055163">
    <property type="entry name" value="ALK/LTK-like_GRD"/>
</dbReference>
<feature type="domain" description="ALK/LTK-like glycine-rich" evidence="17">
    <location>
        <begin position="45"/>
        <end position="246"/>
    </location>
</feature>
<keyword evidence="5" id="KW-0812">Transmembrane</keyword>
<feature type="non-terminal residue" evidence="18">
    <location>
        <position position="264"/>
    </location>
</feature>
<comment type="caution">
    <text evidence="18">The sequence shown here is derived from an EMBL/GenBank/DDBJ whole genome shotgun (WGS) entry which is preliminary data.</text>
</comment>
<evidence type="ECO:0000256" key="16">
    <source>
        <dbReference type="SAM" id="MobiDB-lite"/>
    </source>
</evidence>
<evidence type="ECO:0000259" key="17">
    <source>
        <dbReference type="Pfam" id="PF12810"/>
    </source>
</evidence>
<evidence type="ECO:0000256" key="10">
    <source>
        <dbReference type="ARBA" id="ARBA00022989"/>
    </source>
</evidence>
<dbReference type="EC" id="2.7.10.1" evidence="2"/>
<keyword evidence="15" id="KW-0325">Glycoprotein</keyword>
<keyword evidence="6" id="KW-0732">Signal</keyword>